<dbReference type="GO" id="GO:0007155">
    <property type="term" value="P:cell adhesion"/>
    <property type="evidence" value="ECO:0007669"/>
    <property type="project" value="InterPro"/>
</dbReference>
<protein>
    <recommendedName>
        <fullName evidence="5">Flagellar hook-associated protein 2</fullName>
        <shortName evidence="5">HAP2</shortName>
    </recommendedName>
    <alternativeName>
        <fullName evidence="5">Flagellar cap protein</fullName>
    </alternativeName>
</protein>
<dbReference type="Pfam" id="PF07196">
    <property type="entry name" value="Flagellin_IN"/>
    <property type="match status" value="1"/>
</dbReference>
<evidence type="ECO:0000259" key="6">
    <source>
        <dbReference type="Pfam" id="PF02465"/>
    </source>
</evidence>
<dbReference type="GO" id="GO:0005576">
    <property type="term" value="C:extracellular region"/>
    <property type="evidence" value="ECO:0007669"/>
    <property type="project" value="UniProtKB-SubCell"/>
</dbReference>
<dbReference type="InterPro" id="IPR010810">
    <property type="entry name" value="Flagellin_hook_IN_motif"/>
</dbReference>
<keyword evidence="8" id="KW-0969">Cilium</keyword>
<comment type="caution">
    <text evidence="8">The sequence shown here is derived from an EMBL/GenBank/DDBJ whole genome shotgun (WGS) entry which is preliminary data.</text>
</comment>
<sequence length="453" mass="46712">MAAITSSGIGSGLNLSDILDQLRESENTKLTAITDKQTANKTKISGYGTISSALSKLQTALTALGSTGAFKANTVAFNGTGVSATATTASIPGAYSVKVNAVAKAHSMATAGYASKSDAISGSGTLTLQSGTGSPVTINIAEGSSLTDISSQINSAGLNIQASIVNVGGANPYRLSLTAKNSGTDNAIVQSFSGTGDLATVMGSMSTITEAANAELEVNGMSIVSSSNQVTEAIPGVTLNVASVGAAQTMTVAQDTTAVTKAINDFVSAFNSYKSAMTSLTKYDSDTKTAGVLIGDSTLNNVQQRIINQVTTQLAGNDGGITLMNQLGIRLQTDGTMAVDSTKLTDALANNPEGVQRFFAGTGNMGSDGLVYRFNKVLDTMLKEDGPLTLASNSLTETNKRLDKTYDQQSTLIDAYMDRMTKQFNAMDSLVSQWNSTGSYLTSQFAAMNKSSS</sequence>
<evidence type="ECO:0000256" key="3">
    <source>
        <dbReference type="ARBA" id="ARBA00023054"/>
    </source>
</evidence>
<dbReference type="InterPro" id="IPR003481">
    <property type="entry name" value="FliD_N"/>
</dbReference>
<dbReference type="InterPro" id="IPR040026">
    <property type="entry name" value="FliD"/>
</dbReference>
<dbReference type="GO" id="GO:0009424">
    <property type="term" value="C:bacterial-type flagellum hook"/>
    <property type="evidence" value="ECO:0007669"/>
    <property type="project" value="UniProtKB-UniRule"/>
</dbReference>
<dbReference type="EMBL" id="JACHLI010000018">
    <property type="protein sequence ID" value="MBB4865401.1"/>
    <property type="molecule type" value="Genomic_DNA"/>
</dbReference>
<dbReference type="Pfam" id="PF02465">
    <property type="entry name" value="FliD_N"/>
    <property type="match status" value="1"/>
</dbReference>
<evidence type="ECO:0000256" key="2">
    <source>
        <dbReference type="ARBA" id="ARBA00011255"/>
    </source>
</evidence>
<evidence type="ECO:0000313" key="9">
    <source>
        <dbReference type="Proteomes" id="UP000566995"/>
    </source>
</evidence>
<keyword evidence="8" id="KW-0966">Cell projection</keyword>
<dbReference type="GO" id="GO:0009421">
    <property type="term" value="C:bacterial-type flagellum filament cap"/>
    <property type="evidence" value="ECO:0007669"/>
    <property type="project" value="InterPro"/>
</dbReference>
<keyword evidence="8" id="KW-0282">Flagellum</keyword>
<dbReference type="Proteomes" id="UP000566995">
    <property type="component" value="Unassembled WGS sequence"/>
</dbReference>
<keyword evidence="4 5" id="KW-0975">Bacterial flagellum</keyword>
<accession>A0A7W7P2B0</accession>
<dbReference type="Pfam" id="PF07195">
    <property type="entry name" value="FliD_C"/>
    <property type="match status" value="1"/>
</dbReference>
<dbReference type="PANTHER" id="PTHR30288">
    <property type="entry name" value="FLAGELLAR CAP/ASSEMBLY PROTEIN FLID"/>
    <property type="match status" value="1"/>
</dbReference>
<dbReference type="InterPro" id="IPR010809">
    <property type="entry name" value="FliD_C"/>
</dbReference>
<keyword evidence="5" id="KW-0964">Secreted</keyword>
<keyword evidence="3" id="KW-0175">Coiled coil</keyword>
<gene>
    <name evidence="8" type="ORF">HNP46_004282</name>
</gene>
<comment type="subcellular location">
    <subcellularLocation>
        <location evidence="5">Secreted</location>
    </subcellularLocation>
    <subcellularLocation>
        <location evidence="5">Bacterial flagellum</location>
    </subcellularLocation>
</comment>
<dbReference type="AlphaFoldDB" id="A0A7W7P2B0"/>
<dbReference type="RefSeq" id="WP_184592848.1">
    <property type="nucleotide sequence ID" value="NZ_JACHLI010000018.1"/>
</dbReference>
<dbReference type="GO" id="GO:0071973">
    <property type="term" value="P:bacterial-type flagellum-dependent cell motility"/>
    <property type="evidence" value="ECO:0007669"/>
    <property type="project" value="TreeGrafter"/>
</dbReference>
<proteinExistence type="inferred from homology"/>
<dbReference type="PANTHER" id="PTHR30288:SF0">
    <property type="entry name" value="FLAGELLAR HOOK-ASSOCIATED PROTEIN 2"/>
    <property type="match status" value="1"/>
</dbReference>
<evidence type="ECO:0000256" key="4">
    <source>
        <dbReference type="ARBA" id="ARBA00023143"/>
    </source>
</evidence>
<feature type="domain" description="Flagellar hook-associated protein 2 N-terminal" evidence="6">
    <location>
        <begin position="11"/>
        <end position="106"/>
    </location>
</feature>
<reference evidence="8 9" key="1">
    <citation type="submission" date="2020-08" db="EMBL/GenBank/DDBJ databases">
        <title>Functional genomics of gut bacteria from endangered species of beetles.</title>
        <authorList>
            <person name="Carlos-Shanley C."/>
        </authorList>
    </citation>
    <scope>NUCLEOTIDE SEQUENCE [LARGE SCALE GENOMIC DNA]</scope>
    <source>
        <strain evidence="8 9">S00179</strain>
    </source>
</reference>
<comment type="similarity">
    <text evidence="1 5">Belongs to the FliD family.</text>
</comment>
<evidence type="ECO:0000256" key="1">
    <source>
        <dbReference type="ARBA" id="ARBA00009764"/>
    </source>
</evidence>
<organism evidence="8 9">
    <name type="scientific">Pseudomonas nitroreducens</name>
    <dbReference type="NCBI Taxonomy" id="46680"/>
    <lineage>
        <taxon>Bacteria</taxon>
        <taxon>Pseudomonadati</taxon>
        <taxon>Pseudomonadota</taxon>
        <taxon>Gammaproteobacteria</taxon>
        <taxon>Pseudomonadales</taxon>
        <taxon>Pseudomonadaceae</taxon>
        <taxon>Pseudomonas</taxon>
    </lineage>
</organism>
<comment type="subunit">
    <text evidence="2 5">Homopentamer.</text>
</comment>
<evidence type="ECO:0000313" key="8">
    <source>
        <dbReference type="EMBL" id="MBB4865401.1"/>
    </source>
</evidence>
<name>A0A7W7P2B0_PSENT</name>
<evidence type="ECO:0000259" key="7">
    <source>
        <dbReference type="Pfam" id="PF07195"/>
    </source>
</evidence>
<feature type="domain" description="Flagellar hook-associated protein 2 C-terminal" evidence="7">
    <location>
        <begin position="211"/>
        <end position="436"/>
    </location>
</feature>
<evidence type="ECO:0000256" key="5">
    <source>
        <dbReference type="RuleBase" id="RU362066"/>
    </source>
</evidence>
<comment type="function">
    <text evidence="5">Required for morphogenesis and for the elongation of the flagellar filament by facilitating polymerization of the flagellin monomers at the tip of growing filament. Forms a capping structure, which prevents flagellin subunits (transported through the central channel of the flagellum) from leaking out without polymerization at the distal end.</text>
</comment>